<dbReference type="Proteomes" id="UP000712600">
    <property type="component" value="Unassembled WGS sequence"/>
</dbReference>
<name>A0A8S9SB55_BRACR</name>
<reference evidence="1" key="1">
    <citation type="submission" date="2019-12" db="EMBL/GenBank/DDBJ databases">
        <title>Genome sequencing and annotation of Brassica cretica.</title>
        <authorList>
            <person name="Studholme D.J."/>
            <person name="Sarris P."/>
        </authorList>
    </citation>
    <scope>NUCLEOTIDE SEQUENCE</scope>
    <source>
        <strain evidence="1">PFS-109/04</strain>
        <tissue evidence="1">Leaf</tissue>
    </source>
</reference>
<dbReference type="AlphaFoldDB" id="A0A8S9SB55"/>
<comment type="caution">
    <text evidence="1">The sequence shown here is derived from an EMBL/GenBank/DDBJ whole genome shotgun (WGS) entry which is preliminary data.</text>
</comment>
<gene>
    <name evidence="1" type="ORF">F2Q69_00028262</name>
</gene>
<evidence type="ECO:0000313" key="1">
    <source>
        <dbReference type="EMBL" id="KAF3589249.1"/>
    </source>
</evidence>
<protein>
    <submittedName>
        <fullName evidence="1">Uncharacterized protein</fullName>
    </submittedName>
</protein>
<organism evidence="1 2">
    <name type="scientific">Brassica cretica</name>
    <name type="common">Mustard</name>
    <dbReference type="NCBI Taxonomy" id="69181"/>
    <lineage>
        <taxon>Eukaryota</taxon>
        <taxon>Viridiplantae</taxon>
        <taxon>Streptophyta</taxon>
        <taxon>Embryophyta</taxon>
        <taxon>Tracheophyta</taxon>
        <taxon>Spermatophyta</taxon>
        <taxon>Magnoliopsida</taxon>
        <taxon>eudicotyledons</taxon>
        <taxon>Gunneridae</taxon>
        <taxon>Pentapetalae</taxon>
        <taxon>rosids</taxon>
        <taxon>malvids</taxon>
        <taxon>Brassicales</taxon>
        <taxon>Brassicaceae</taxon>
        <taxon>Brassiceae</taxon>
        <taxon>Brassica</taxon>
    </lineage>
</organism>
<accession>A0A8S9SB55</accession>
<evidence type="ECO:0000313" key="2">
    <source>
        <dbReference type="Proteomes" id="UP000712600"/>
    </source>
</evidence>
<dbReference type="EMBL" id="QGKX02000088">
    <property type="protein sequence ID" value="KAF3589249.1"/>
    <property type="molecule type" value="Genomic_DNA"/>
</dbReference>
<proteinExistence type="predicted"/>
<sequence length="98" mass="10433">METGTSLSPLAPRCCLSRLRRLLYPGEGDSLSIFLAGSISRHTVLSFDGGSVFGSSGLPEWVSEGFLVVCVVALFLDEFSTSRLTLSGERSKGDEAVC</sequence>